<protein>
    <submittedName>
        <fullName evidence="2">Uncharacterized protein</fullName>
    </submittedName>
</protein>
<feature type="transmembrane region" description="Helical" evidence="1">
    <location>
        <begin position="51"/>
        <end position="69"/>
    </location>
</feature>
<organism evidence="2 3">
    <name type="scientific">Bifidobacterium mellis</name>
    <dbReference type="NCBI Taxonomy" id="1293823"/>
    <lineage>
        <taxon>Bacteria</taxon>
        <taxon>Bacillati</taxon>
        <taxon>Actinomycetota</taxon>
        <taxon>Actinomycetes</taxon>
        <taxon>Bifidobacteriales</taxon>
        <taxon>Bifidobacteriaceae</taxon>
        <taxon>Bifidobacterium</taxon>
    </lineage>
</organism>
<keyword evidence="1" id="KW-0812">Transmembrane</keyword>
<dbReference type="EMBL" id="JWMF01000004">
    <property type="protein sequence ID" value="KJY51597.1"/>
    <property type="molecule type" value="Genomic_DNA"/>
</dbReference>
<feature type="transmembrane region" description="Helical" evidence="1">
    <location>
        <begin position="230"/>
        <end position="250"/>
    </location>
</feature>
<keyword evidence="1" id="KW-0472">Membrane</keyword>
<dbReference type="AlphaFoldDB" id="A0A0F4KYA6"/>
<accession>A0A0F4KYA6</accession>
<keyword evidence="1" id="KW-1133">Transmembrane helix</keyword>
<feature type="transmembrane region" description="Helical" evidence="1">
    <location>
        <begin position="196"/>
        <end position="218"/>
    </location>
</feature>
<sequence>MAVGVSGSLRLPVGRSWLQSASSIMSRVAGCARHAPAGERAFSRAGVVRKLAVYGAAFLAGFVPGWAFLYDQEEQWVRDRCAQFCLAGLFSIFAMAWFLSRFESRGGRPGFWCLALTMPLMPCWGVAFGAITGERPGVMRWVFVSVAVLVVAGVTWLRFVSDMVRGRVAAWAAAAASCVVPSWMLCLLSGGFPLSCLPWCVAVGATGALWFLQDLWAIDYCAGDDRDASFEWLAAWALIFDLMTLVAALARGGTAVQDQQ</sequence>
<reference evidence="2 3" key="1">
    <citation type="submission" date="2014-12" db="EMBL/GenBank/DDBJ databases">
        <title>Comparative genomics of the lactic acid bacteria isolated from the honey bee gut.</title>
        <authorList>
            <person name="Ellegaard K.M."/>
            <person name="Tamarit D."/>
            <person name="Javelind E."/>
            <person name="Olofsson T."/>
            <person name="Andersson S.G."/>
            <person name="Vasquez A."/>
        </authorList>
    </citation>
    <scope>NUCLEOTIDE SEQUENCE [LARGE SCALE GENOMIC DNA]</scope>
    <source>
        <strain evidence="2 3">Bin7</strain>
    </source>
</reference>
<dbReference type="Proteomes" id="UP000033567">
    <property type="component" value="Unassembled WGS sequence"/>
</dbReference>
<gene>
    <name evidence="2" type="ORF">JF70_04060</name>
</gene>
<evidence type="ECO:0000313" key="2">
    <source>
        <dbReference type="EMBL" id="KJY51597.1"/>
    </source>
</evidence>
<proteinExistence type="predicted"/>
<dbReference type="PATRIC" id="fig|1684.5.peg.425"/>
<feature type="transmembrane region" description="Helical" evidence="1">
    <location>
        <begin position="111"/>
        <end position="132"/>
    </location>
</feature>
<keyword evidence="3" id="KW-1185">Reference proteome</keyword>
<comment type="caution">
    <text evidence="2">The sequence shown here is derived from an EMBL/GenBank/DDBJ whole genome shotgun (WGS) entry which is preliminary data.</text>
</comment>
<feature type="transmembrane region" description="Helical" evidence="1">
    <location>
        <begin position="81"/>
        <end position="99"/>
    </location>
</feature>
<evidence type="ECO:0000256" key="1">
    <source>
        <dbReference type="SAM" id="Phobius"/>
    </source>
</evidence>
<feature type="transmembrane region" description="Helical" evidence="1">
    <location>
        <begin position="169"/>
        <end position="190"/>
    </location>
</feature>
<name>A0A0F4KYA6_9BIFI</name>
<feature type="transmembrane region" description="Helical" evidence="1">
    <location>
        <begin position="138"/>
        <end position="157"/>
    </location>
</feature>
<evidence type="ECO:0000313" key="3">
    <source>
        <dbReference type="Proteomes" id="UP000033567"/>
    </source>
</evidence>